<proteinExistence type="predicted"/>
<name>A0A8F2JCS5_9CAUD</name>
<accession>A0A8F2JCS5</accession>
<protein>
    <submittedName>
        <fullName evidence="1">Uncharacterized protein</fullName>
    </submittedName>
</protein>
<dbReference type="Proteomes" id="UP000693765">
    <property type="component" value="Segment"/>
</dbReference>
<evidence type="ECO:0000313" key="1">
    <source>
        <dbReference type="EMBL" id="QWT56546.1"/>
    </source>
</evidence>
<keyword evidence="2" id="KW-1185">Reference proteome</keyword>
<organism evidence="1 2">
    <name type="scientific">Stenotrophomonas phage BUCT598</name>
    <dbReference type="NCBI Taxonomy" id="2834253"/>
    <lineage>
        <taxon>Viruses</taxon>
        <taxon>Duplodnaviria</taxon>
        <taxon>Heunggongvirae</taxon>
        <taxon>Uroviricota</taxon>
        <taxon>Caudoviricetes</taxon>
        <taxon>Autographivirales</taxon>
        <taxon>Autonotataviridae</taxon>
        <taxon>Gujervirinae</taxon>
        <taxon>Smasvirus</taxon>
        <taxon>Smasvirus BUCT598</taxon>
    </lineage>
</organism>
<reference evidence="1" key="1">
    <citation type="submission" date="2021-03" db="EMBL/GenBank/DDBJ databases">
        <authorList>
            <person name="Tong Y."/>
            <person name="Zhang W."/>
            <person name="Tian F."/>
            <person name="Li J."/>
            <person name="He X."/>
        </authorList>
    </citation>
    <scope>NUCLEOTIDE SEQUENCE</scope>
</reference>
<evidence type="ECO:0000313" key="2">
    <source>
        <dbReference type="Proteomes" id="UP000693765"/>
    </source>
</evidence>
<dbReference type="EMBL" id="MW831865">
    <property type="protein sequence ID" value="QWT56546.1"/>
    <property type="molecule type" value="Genomic_DNA"/>
</dbReference>
<sequence>MIRMYYDGFDCARAWREWRHNTAVHAEGVVSGMKYDANGYWYWVKLG</sequence>